<dbReference type="Proteomes" id="UP000177777">
    <property type="component" value="Unassembled WGS sequence"/>
</dbReference>
<dbReference type="Gene3D" id="3.50.30.50">
    <property type="entry name" value="Putative cyclase"/>
    <property type="match status" value="2"/>
</dbReference>
<dbReference type="InterPro" id="IPR037175">
    <property type="entry name" value="KFase_sf"/>
</dbReference>
<name>A0A1F6W7U7_9BACT</name>
<dbReference type="SUPFAM" id="SSF102198">
    <property type="entry name" value="Putative cyclase"/>
    <property type="match status" value="1"/>
</dbReference>
<proteinExistence type="predicted"/>
<dbReference type="Pfam" id="PF04199">
    <property type="entry name" value="Cyclase"/>
    <property type="match status" value="1"/>
</dbReference>
<dbReference type="InterPro" id="IPR007325">
    <property type="entry name" value="KFase/CYL"/>
</dbReference>
<dbReference type="GO" id="GO:0004061">
    <property type="term" value="F:arylformamidase activity"/>
    <property type="evidence" value="ECO:0007669"/>
    <property type="project" value="InterPro"/>
</dbReference>
<evidence type="ECO:0000313" key="2">
    <source>
        <dbReference type="Proteomes" id="UP000177777"/>
    </source>
</evidence>
<dbReference type="AlphaFoldDB" id="A0A1F6W7U7"/>
<evidence type="ECO:0008006" key="3">
    <source>
        <dbReference type="Google" id="ProtNLM"/>
    </source>
</evidence>
<dbReference type="PANTHER" id="PTHR31118:SF12">
    <property type="entry name" value="CYCLASE-LIKE PROTEIN 2"/>
    <property type="match status" value="1"/>
</dbReference>
<reference evidence="1 2" key="1">
    <citation type="journal article" date="2016" name="Nat. Commun.">
        <title>Thousands of microbial genomes shed light on interconnected biogeochemical processes in an aquifer system.</title>
        <authorList>
            <person name="Anantharaman K."/>
            <person name="Brown C.T."/>
            <person name="Hug L.A."/>
            <person name="Sharon I."/>
            <person name="Castelle C.J."/>
            <person name="Probst A.J."/>
            <person name="Thomas B.C."/>
            <person name="Singh A."/>
            <person name="Wilkins M.J."/>
            <person name="Karaoz U."/>
            <person name="Brodie E.L."/>
            <person name="Williams K.H."/>
            <person name="Hubbard S.S."/>
            <person name="Banfield J.F."/>
        </authorList>
    </citation>
    <scope>NUCLEOTIDE SEQUENCE [LARGE SCALE GENOMIC DNA]</scope>
</reference>
<organism evidence="1 2">
    <name type="scientific">Candidatus Nomurabacteria bacterium RIFCSPHIGHO2_02_FULL_41_18</name>
    <dbReference type="NCBI Taxonomy" id="1801754"/>
    <lineage>
        <taxon>Bacteria</taxon>
        <taxon>Candidatus Nomuraibacteriota</taxon>
    </lineage>
</organism>
<dbReference type="EMBL" id="MFUE01000004">
    <property type="protein sequence ID" value="OGI77971.1"/>
    <property type="molecule type" value="Genomic_DNA"/>
</dbReference>
<dbReference type="STRING" id="1801754.A3D42_01680"/>
<comment type="caution">
    <text evidence="1">The sequence shown here is derived from an EMBL/GenBank/DDBJ whole genome shotgun (WGS) entry which is preliminary data.</text>
</comment>
<dbReference type="GO" id="GO:0019441">
    <property type="term" value="P:L-tryptophan catabolic process to kynurenine"/>
    <property type="evidence" value="ECO:0007669"/>
    <property type="project" value="InterPro"/>
</dbReference>
<sequence>MKIIDLTLPIYTGMPVYPGDPEASIELIQTIEKNGWNMRRIEMNTHDGTHVNTQVHGVVDGNNLDNYPLEKFCGIARIYTSFGNINSNEGIIFRDQNIDKEIAKQIKTIRPRFVGLSSSFEFDVDIEKDLLKEDIILFERLTNLDQLPEVFDFYGMPLKIQKGDGSPVRAFAVII</sequence>
<dbReference type="PANTHER" id="PTHR31118">
    <property type="entry name" value="CYCLASE-LIKE PROTEIN 2"/>
    <property type="match status" value="1"/>
</dbReference>
<gene>
    <name evidence="1" type="ORF">A3D42_01680</name>
</gene>
<accession>A0A1F6W7U7</accession>
<protein>
    <recommendedName>
        <fullName evidence="3">Cyclase</fullName>
    </recommendedName>
</protein>
<evidence type="ECO:0000313" key="1">
    <source>
        <dbReference type="EMBL" id="OGI77971.1"/>
    </source>
</evidence>